<dbReference type="Pfam" id="PF03487">
    <property type="entry name" value="IL13"/>
    <property type="match status" value="1"/>
</dbReference>
<dbReference type="GO" id="GO:0006955">
    <property type="term" value="P:immune response"/>
    <property type="evidence" value="ECO:0007669"/>
    <property type="project" value="InterPro"/>
</dbReference>
<accession>A0A8C2SHG5</accession>
<dbReference type="GO" id="GO:0005126">
    <property type="term" value="F:cytokine receptor binding"/>
    <property type="evidence" value="ECO:0007669"/>
    <property type="project" value="InterPro"/>
</dbReference>
<keyword evidence="9" id="KW-0325">Glycoprotein</keyword>
<dbReference type="SUPFAM" id="SSF47266">
    <property type="entry name" value="4-helical cytokines"/>
    <property type="match status" value="1"/>
</dbReference>
<reference evidence="10" key="2">
    <citation type="submission" date="2025-08" db="UniProtKB">
        <authorList>
            <consortium name="Ensembl"/>
        </authorList>
    </citation>
    <scope>IDENTIFICATION</scope>
</reference>
<keyword evidence="7" id="KW-0732">Signal</keyword>
<evidence type="ECO:0000313" key="10">
    <source>
        <dbReference type="Ensembl" id="ENSCHIP00010043067.1"/>
    </source>
</evidence>
<evidence type="ECO:0000256" key="1">
    <source>
        <dbReference type="ARBA" id="ARBA00004613"/>
    </source>
</evidence>
<sequence length="180" mass="19537">MRLLLSSSCVVLGSMALFFTVVLVLTCFGGLASPSPVPSPSALKELIEELVNITQNQVPLCNGSMVWSLNLTSSMYCAALDSLISISNCSVIQRTKRMLSALCPHKPSAKVRSPCPLTWHPLLPALGSPWEPQRNLAEHLRHVPTKGWAHCGSRDMALGFPRHGLEGSQLLPELHSVPHL</sequence>
<dbReference type="PROSITE" id="PS00838">
    <property type="entry name" value="INTERLEUKIN_4_13"/>
    <property type="match status" value="1"/>
</dbReference>
<dbReference type="SMART" id="SM00190">
    <property type="entry name" value="IL4_13"/>
    <property type="match status" value="1"/>
</dbReference>
<evidence type="ECO:0000256" key="5">
    <source>
        <dbReference type="ARBA" id="ARBA00022514"/>
    </source>
</evidence>
<evidence type="ECO:0000256" key="9">
    <source>
        <dbReference type="ARBA" id="ARBA00023180"/>
    </source>
</evidence>
<comment type="similarity">
    <text evidence="2">Belongs to the IL-4/IL-13 family.</text>
</comment>
<evidence type="ECO:0000256" key="8">
    <source>
        <dbReference type="ARBA" id="ARBA00023157"/>
    </source>
</evidence>
<keyword evidence="5" id="KW-0202">Cytokine</keyword>
<organism evidence="10">
    <name type="scientific">Capra hircus</name>
    <name type="common">Goat</name>
    <dbReference type="NCBI Taxonomy" id="9925"/>
    <lineage>
        <taxon>Eukaryota</taxon>
        <taxon>Metazoa</taxon>
        <taxon>Chordata</taxon>
        <taxon>Craniata</taxon>
        <taxon>Vertebrata</taxon>
        <taxon>Euteleostomi</taxon>
        <taxon>Mammalia</taxon>
        <taxon>Eutheria</taxon>
        <taxon>Laurasiatheria</taxon>
        <taxon>Artiodactyla</taxon>
        <taxon>Ruminantia</taxon>
        <taxon>Pecora</taxon>
        <taxon>Bovidae</taxon>
        <taxon>Caprinae</taxon>
        <taxon>Capra</taxon>
    </lineage>
</organism>
<dbReference type="GO" id="GO:0005615">
    <property type="term" value="C:extracellular space"/>
    <property type="evidence" value="ECO:0007669"/>
    <property type="project" value="UniProtKB-KW"/>
</dbReference>
<dbReference type="GO" id="GO:0005125">
    <property type="term" value="F:cytokine activity"/>
    <property type="evidence" value="ECO:0007669"/>
    <property type="project" value="UniProtKB-KW"/>
</dbReference>
<dbReference type="InterPro" id="IPR001325">
    <property type="entry name" value="IL-4/IL-13"/>
</dbReference>
<name>A0A8C2SHG5_CAPHI</name>
<dbReference type="InterPro" id="IPR020470">
    <property type="entry name" value="IL-13"/>
</dbReference>
<dbReference type="InterPro" id="IPR018096">
    <property type="entry name" value="IL-4/IL-13_CS"/>
</dbReference>
<keyword evidence="8" id="KW-1015">Disulfide bond</keyword>
<dbReference type="Ensembl" id="ENSCHIT00010059773.1">
    <property type="protein sequence ID" value="ENSCHIP00010043067.1"/>
    <property type="gene ID" value="ENSCHIG00010031287.1"/>
</dbReference>
<evidence type="ECO:0000256" key="3">
    <source>
        <dbReference type="ARBA" id="ARBA00011337"/>
    </source>
</evidence>
<evidence type="ECO:0000256" key="4">
    <source>
        <dbReference type="ARBA" id="ARBA00016752"/>
    </source>
</evidence>
<comment type="subcellular location">
    <subcellularLocation>
        <location evidence="1">Secreted</location>
    </subcellularLocation>
</comment>
<dbReference type="PRINTS" id="PR01929">
    <property type="entry name" value="INTRLEUKIN13"/>
</dbReference>
<protein>
    <recommendedName>
        <fullName evidence="4">Interleukin-13</fullName>
    </recommendedName>
</protein>
<reference evidence="10" key="1">
    <citation type="submission" date="2019-03" db="EMBL/GenBank/DDBJ databases">
        <title>Genome sequencing and reference-guided assembly of Black Bengal Goat (Capra hircus).</title>
        <authorList>
            <person name="Siddiki A.Z."/>
            <person name="Baten A."/>
            <person name="Billah M."/>
            <person name="Alam M.A.U."/>
            <person name="Shawrob K.S.M."/>
            <person name="Saha S."/>
            <person name="Chowdhury M."/>
            <person name="Rahman A.H."/>
            <person name="Stear M."/>
            <person name="Miah G."/>
            <person name="Das G.B."/>
            <person name="Hossain M.M."/>
            <person name="Kumkum M."/>
            <person name="Islam M.S."/>
            <person name="Mollah A.M."/>
            <person name="Ahsan A."/>
            <person name="Tusar F."/>
            <person name="Khan M.K.I."/>
        </authorList>
    </citation>
    <scope>NUCLEOTIDE SEQUENCE [LARGE SCALE GENOMIC DNA]</scope>
</reference>
<evidence type="ECO:0000256" key="6">
    <source>
        <dbReference type="ARBA" id="ARBA00022525"/>
    </source>
</evidence>
<evidence type="ECO:0000256" key="2">
    <source>
        <dbReference type="ARBA" id="ARBA00009855"/>
    </source>
</evidence>
<evidence type="ECO:0000256" key="7">
    <source>
        <dbReference type="ARBA" id="ARBA00022729"/>
    </source>
</evidence>
<dbReference type="PANTHER" id="PTHR48486">
    <property type="entry name" value="INTERLEUKIN-13"/>
    <property type="match status" value="1"/>
</dbReference>
<dbReference type="Gene3D" id="1.20.1250.10">
    <property type="match status" value="1"/>
</dbReference>
<keyword evidence="6" id="KW-0964">Secreted</keyword>
<comment type="subunit">
    <text evidence="3">Interacts with IL13RA2.</text>
</comment>
<proteinExistence type="inferred from homology"/>
<dbReference type="AlphaFoldDB" id="A0A8C2SHG5"/>
<dbReference type="InterPro" id="IPR009079">
    <property type="entry name" value="4_helix_cytokine-like_core"/>
</dbReference>
<dbReference type="PANTHER" id="PTHR48486:SF1">
    <property type="entry name" value="INTERLEUKIN-13"/>
    <property type="match status" value="1"/>
</dbReference>